<organism evidence="3 4">
    <name type="scientific">Clostridium acetobutylicum (strain ATCC 824 / DSM 792 / JCM 1419 / IAM 19013 / LMG 5710 / NBRC 13948 / NRRL B-527 / VKM B-1787 / 2291 / W)</name>
    <dbReference type="NCBI Taxonomy" id="272562"/>
    <lineage>
        <taxon>Bacteria</taxon>
        <taxon>Bacillati</taxon>
        <taxon>Bacillota</taxon>
        <taxon>Clostridia</taxon>
        <taxon>Eubacteriales</taxon>
        <taxon>Clostridiaceae</taxon>
        <taxon>Clostridium</taxon>
    </lineage>
</organism>
<evidence type="ECO:0000256" key="1">
    <source>
        <dbReference type="SAM" id="MobiDB-lite"/>
    </source>
</evidence>
<keyword evidence="4" id="KW-1185">Reference proteome</keyword>
<dbReference type="STRING" id="272562.CA_C0220"/>
<proteinExistence type="predicted"/>
<feature type="signal peptide" evidence="2">
    <location>
        <begin position="1"/>
        <end position="22"/>
    </location>
</feature>
<evidence type="ECO:0000313" key="4">
    <source>
        <dbReference type="Proteomes" id="UP000000814"/>
    </source>
</evidence>
<protein>
    <recommendedName>
        <fullName evidence="5">Lipoprotein</fullName>
    </recommendedName>
</protein>
<dbReference type="HOGENOM" id="CLU_982453_0_0_9"/>
<dbReference type="PIR" id="F96926">
    <property type="entry name" value="F96926"/>
</dbReference>
<reference evidence="3 4" key="1">
    <citation type="journal article" date="2001" name="J. Bacteriol.">
        <title>Genome sequence and comparative analysis of the solvent-producing bacterium Clostridium acetobutylicum.</title>
        <authorList>
            <person name="Nolling J."/>
            <person name="Breton G."/>
            <person name="Omelchenko M.V."/>
            <person name="Makarova K.S."/>
            <person name="Zeng Q."/>
            <person name="Gibson R."/>
            <person name="Lee H.M."/>
            <person name="Dubois J."/>
            <person name="Qiu D."/>
            <person name="Hitti J."/>
            <person name="Wolf Y.I."/>
            <person name="Tatusov R.L."/>
            <person name="Sabathe F."/>
            <person name="Doucette-Stamm L."/>
            <person name="Soucaille P."/>
            <person name="Daly M.J."/>
            <person name="Bennett G.N."/>
            <person name="Koonin E.V."/>
            <person name="Smith D.R."/>
        </authorList>
    </citation>
    <scope>NUCLEOTIDE SEQUENCE [LARGE SCALE GENOMIC DNA]</scope>
    <source>
        <strain evidence="4">ATCC 824 / DSM 792 / JCM 1419 / LMG 5710 / VKM B-1787</strain>
    </source>
</reference>
<dbReference type="PATRIC" id="fig|272562.8.peg.405"/>
<dbReference type="OrthoDB" id="1908973at2"/>
<dbReference type="eggNOG" id="ENOG5033B2I">
    <property type="taxonomic scope" value="Bacteria"/>
</dbReference>
<dbReference type="AlphaFoldDB" id="Q97MH8"/>
<name>Q97MH8_CLOAB</name>
<dbReference type="EMBL" id="AE001437">
    <property type="protein sequence ID" value="AAK78201.1"/>
    <property type="molecule type" value="Genomic_DNA"/>
</dbReference>
<feature type="region of interest" description="Disordered" evidence="1">
    <location>
        <begin position="23"/>
        <end position="68"/>
    </location>
</feature>
<dbReference type="RefSeq" id="WP_010963543.1">
    <property type="nucleotide sequence ID" value="NC_003030.1"/>
</dbReference>
<dbReference type="Proteomes" id="UP000000814">
    <property type="component" value="Chromosome"/>
</dbReference>
<evidence type="ECO:0000313" key="3">
    <source>
        <dbReference type="EMBL" id="AAK78201.1"/>
    </source>
</evidence>
<feature type="chain" id="PRO_5039426064" description="Lipoprotein" evidence="2">
    <location>
        <begin position="23"/>
        <end position="283"/>
    </location>
</feature>
<dbReference type="KEGG" id="cac:CA_C0220"/>
<dbReference type="PROSITE" id="PS51257">
    <property type="entry name" value="PROKAR_LIPOPROTEIN"/>
    <property type="match status" value="1"/>
</dbReference>
<accession>Q97MH8</accession>
<evidence type="ECO:0000256" key="2">
    <source>
        <dbReference type="SAM" id="SignalP"/>
    </source>
</evidence>
<sequence length="283" mass="31548">MKKMVLISLAAASLITLSACTAKSNNSSTSSSNSASNKTKASSKNTSSSSGNSKLKSEGTSTNTNTTSNGDYVISDVSSWNHPVKNIFGREAIKINKVVLQNNKTYPVFYVTLSKELNAENKAYYTKLMKEIALANGYWDYEVIDSSKGADIKVKCKNKNAIESITYNKDSNYFTVSSAQVLSKEQELVNYLTSNVSEVKSFVDVHANNTTSKASIYVERYPDETSTNTYEKSYYIIYVGEAFSDHTVNTYRFAINKDTNEILYYDTANDKYETLAEWRSSKK</sequence>
<evidence type="ECO:0008006" key="5">
    <source>
        <dbReference type="Google" id="ProtNLM"/>
    </source>
</evidence>
<keyword evidence="2" id="KW-0732">Signal</keyword>
<gene>
    <name evidence="3" type="ordered locus">CA_C0220</name>
</gene>
<dbReference type="GeneID" id="44996712"/>